<dbReference type="CDD" id="cd01562">
    <property type="entry name" value="Thr-dehyd"/>
    <property type="match status" value="1"/>
</dbReference>
<evidence type="ECO:0000256" key="7">
    <source>
        <dbReference type="ARBA" id="ARBA00022737"/>
    </source>
</evidence>
<evidence type="ECO:0000259" key="12">
    <source>
        <dbReference type="PROSITE" id="PS51672"/>
    </source>
</evidence>
<evidence type="ECO:0000256" key="4">
    <source>
        <dbReference type="ARBA" id="ARBA00010869"/>
    </source>
</evidence>
<dbReference type="NCBIfam" id="NF006674">
    <property type="entry name" value="PRK09224.1"/>
    <property type="match status" value="1"/>
</dbReference>
<evidence type="ECO:0000256" key="3">
    <source>
        <dbReference type="ARBA" id="ARBA00004810"/>
    </source>
</evidence>
<dbReference type="PROSITE" id="PS51672">
    <property type="entry name" value="ACT_LIKE"/>
    <property type="match status" value="1"/>
</dbReference>
<dbReference type="EMBL" id="QKXF01000127">
    <property type="protein sequence ID" value="RQM16169.1"/>
    <property type="molecule type" value="Genomic_DNA"/>
</dbReference>
<dbReference type="Pfam" id="PF00291">
    <property type="entry name" value="PALP"/>
    <property type="match status" value="1"/>
</dbReference>
<dbReference type="GO" id="GO:0003941">
    <property type="term" value="F:L-serine ammonia-lyase activity"/>
    <property type="evidence" value="ECO:0007669"/>
    <property type="project" value="TreeGrafter"/>
</dbReference>
<dbReference type="SUPFAM" id="SSF55021">
    <property type="entry name" value="ACT-like"/>
    <property type="match status" value="2"/>
</dbReference>
<gene>
    <name evidence="13" type="ORF">DD237_005338</name>
</gene>
<dbReference type="GO" id="GO:0006565">
    <property type="term" value="P:L-serine catabolic process"/>
    <property type="evidence" value="ECO:0007669"/>
    <property type="project" value="TreeGrafter"/>
</dbReference>
<dbReference type="InterPro" id="IPR050147">
    <property type="entry name" value="Ser/Thr_Dehydratase"/>
</dbReference>
<comment type="catalytic activity">
    <reaction evidence="1 11">
        <text>L-threonine = 2-oxobutanoate + NH4(+)</text>
        <dbReference type="Rhea" id="RHEA:22108"/>
        <dbReference type="ChEBI" id="CHEBI:16763"/>
        <dbReference type="ChEBI" id="CHEBI:28938"/>
        <dbReference type="ChEBI" id="CHEBI:57926"/>
        <dbReference type="EC" id="4.3.1.19"/>
    </reaction>
</comment>
<reference evidence="13 14" key="1">
    <citation type="submission" date="2018-06" db="EMBL/GenBank/DDBJ databases">
        <title>Comparative genomics of downy mildews reveals potential adaptations to biotrophy.</title>
        <authorList>
            <person name="Fletcher K."/>
            <person name="Klosterman S.J."/>
            <person name="Derevnina L."/>
            <person name="Martin F."/>
            <person name="Koike S."/>
            <person name="Reyes Chin-Wo S."/>
            <person name="Mou B."/>
            <person name="Michelmore R."/>
        </authorList>
    </citation>
    <scope>NUCLEOTIDE SEQUENCE [LARGE SCALE GENOMIC DNA]</scope>
    <source>
        <strain evidence="13 14">R13</strain>
    </source>
</reference>
<comment type="similarity">
    <text evidence="4 11">Belongs to the serine/threonine dehydratase family.</text>
</comment>
<dbReference type="InterPro" id="IPR038110">
    <property type="entry name" value="TD_ACT-like_sf"/>
</dbReference>
<keyword evidence="6 11" id="KW-0412">Isoleucine biosynthesis</keyword>
<organism evidence="13 14">
    <name type="scientific">Peronospora effusa</name>
    <dbReference type="NCBI Taxonomy" id="542832"/>
    <lineage>
        <taxon>Eukaryota</taxon>
        <taxon>Sar</taxon>
        <taxon>Stramenopiles</taxon>
        <taxon>Oomycota</taxon>
        <taxon>Peronosporomycetes</taxon>
        <taxon>Peronosporales</taxon>
        <taxon>Peronosporaceae</taxon>
        <taxon>Peronospora</taxon>
    </lineage>
</organism>
<dbReference type="InterPro" id="IPR045865">
    <property type="entry name" value="ACT-like_dom_sf"/>
</dbReference>
<dbReference type="InterPro" id="IPR036052">
    <property type="entry name" value="TrpB-like_PALP_sf"/>
</dbReference>
<dbReference type="InterPro" id="IPR001926">
    <property type="entry name" value="TrpB-like_PALP"/>
</dbReference>
<dbReference type="PANTHER" id="PTHR48078:SF11">
    <property type="entry name" value="THREONINE DEHYDRATASE, MITOCHONDRIAL"/>
    <property type="match status" value="1"/>
</dbReference>
<evidence type="ECO:0000256" key="9">
    <source>
        <dbReference type="ARBA" id="ARBA00023239"/>
    </source>
</evidence>
<evidence type="ECO:0000256" key="1">
    <source>
        <dbReference type="ARBA" id="ARBA00001274"/>
    </source>
</evidence>
<evidence type="ECO:0000256" key="5">
    <source>
        <dbReference type="ARBA" id="ARBA00022605"/>
    </source>
</evidence>
<sequence>MFRRGLSSLIAKPSWVRPGSYDYLREVLESRVYDVAIQTPLQLAPALTQSLPGDCRLFLKREDMQPTFSFSVRGAYNKIANLTPAQRKKGIVACAAGNHLEGVAYAAAKLDVDAIVISPVGTTQNVSYFTKNKITIVEYGADFDASLKEAFRVAQTEGRSLVRPFDDPLVIAGNGTIGMEILKEMLFSMMFMSEQTAGDRPTAIFAPVGGGGLIAGLAAYVKEVAPDVKIIGVEAESANLLEISLQQGLPVAFSSVNRFTDEVGIKSIGTENFRLCKDLVDEVITVSTDEICSAIKDVFGDTRSLMEPTGAISVAGAKKYAQVKNAQNEKYVAVLAAANMDFDRLRFVSERSDDRERFLAVKIPEQIGSFQDLYNVIFPHNVTEFSYRMDSEGDNEARICMSIQTKTQDEFINVVKAINGRGDMHAIDLASNELAKSHLRHLAGGRPKNVSNERLFRLEFPERPGALKDFLEALSQSSRQWNVSLFHYRNHGADIGRVLVGFQVPPKDNATFDAFLGQVGFRCEEETDNPASMYFLH</sequence>
<evidence type="ECO:0000256" key="11">
    <source>
        <dbReference type="RuleBase" id="RU362012"/>
    </source>
</evidence>
<proteinExistence type="inferred from homology"/>
<evidence type="ECO:0000256" key="6">
    <source>
        <dbReference type="ARBA" id="ARBA00022624"/>
    </source>
</evidence>
<keyword evidence="8 11" id="KW-0663">Pyridoxal phosphate</keyword>
<comment type="cofactor">
    <cofactor evidence="2 11">
        <name>pyridoxal 5'-phosphate</name>
        <dbReference type="ChEBI" id="CHEBI:597326"/>
    </cofactor>
</comment>
<keyword evidence="5 11" id="KW-0028">Amino-acid biosynthesis</keyword>
<dbReference type="InterPro" id="IPR001721">
    <property type="entry name" value="TD_ACT-like"/>
</dbReference>
<accession>A0A425CGV0</accession>
<dbReference type="InterPro" id="IPR005787">
    <property type="entry name" value="Thr_deHydtase_biosynth"/>
</dbReference>
<comment type="pathway">
    <text evidence="3 11">Amino-acid biosynthesis; L-isoleucine biosynthesis; 2-oxobutanoate from L-threonine: step 1/1.</text>
</comment>
<evidence type="ECO:0000256" key="2">
    <source>
        <dbReference type="ARBA" id="ARBA00001933"/>
    </source>
</evidence>
<dbReference type="GO" id="GO:0009097">
    <property type="term" value="P:isoleucine biosynthetic process"/>
    <property type="evidence" value="ECO:0007669"/>
    <property type="project" value="UniProtKB-UniRule"/>
</dbReference>
<evidence type="ECO:0000256" key="8">
    <source>
        <dbReference type="ARBA" id="ARBA00022898"/>
    </source>
</evidence>
<dbReference type="Gene3D" id="3.40.50.1100">
    <property type="match status" value="2"/>
</dbReference>
<keyword evidence="10 11" id="KW-0100">Branched-chain amino acid biosynthesis</keyword>
<dbReference type="Gene3D" id="3.40.1020.10">
    <property type="entry name" value="Biosynthetic Threonine Deaminase, Domain 3"/>
    <property type="match status" value="1"/>
</dbReference>
<protein>
    <recommendedName>
        <fullName evidence="11">Threonine dehydratase</fullName>
        <ecNumber evidence="11">4.3.1.19</ecNumber>
    </recommendedName>
    <alternativeName>
        <fullName evidence="11">Threonine deaminase</fullName>
    </alternativeName>
</protein>
<dbReference type="AlphaFoldDB" id="A0A425CGV0"/>
<comment type="caution">
    <text evidence="13">The sequence shown here is derived from an EMBL/GenBank/DDBJ whole genome shotgun (WGS) entry which is preliminary data.</text>
</comment>
<evidence type="ECO:0000313" key="13">
    <source>
        <dbReference type="EMBL" id="RQM16169.1"/>
    </source>
</evidence>
<dbReference type="GO" id="GO:0006567">
    <property type="term" value="P:L-threonine catabolic process"/>
    <property type="evidence" value="ECO:0007669"/>
    <property type="project" value="TreeGrafter"/>
</dbReference>
<evidence type="ECO:0000256" key="10">
    <source>
        <dbReference type="ARBA" id="ARBA00023304"/>
    </source>
</evidence>
<keyword evidence="7" id="KW-0677">Repeat</keyword>
<dbReference type="Pfam" id="PF00585">
    <property type="entry name" value="Thr_dehydrat_C"/>
    <property type="match status" value="2"/>
</dbReference>
<dbReference type="PANTHER" id="PTHR48078">
    <property type="entry name" value="THREONINE DEHYDRATASE, MITOCHONDRIAL-RELATED"/>
    <property type="match status" value="1"/>
</dbReference>
<dbReference type="GO" id="GO:0004794">
    <property type="term" value="F:threonine deaminase activity"/>
    <property type="evidence" value="ECO:0007669"/>
    <property type="project" value="UniProtKB-UniRule"/>
</dbReference>
<feature type="domain" description="ACT-like" evidence="12">
    <location>
        <begin position="454"/>
        <end position="528"/>
    </location>
</feature>
<dbReference type="Proteomes" id="UP000286097">
    <property type="component" value="Unassembled WGS sequence"/>
</dbReference>
<dbReference type="VEuPathDB" id="FungiDB:DD237_005338"/>
<keyword evidence="9 11" id="KW-0456">Lyase</keyword>
<dbReference type="EC" id="4.3.1.19" evidence="11"/>
<dbReference type="UniPathway" id="UPA00047">
    <property type="reaction ID" value="UER00054"/>
</dbReference>
<evidence type="ECO:0000313" key="14">
    <source>
        <dbReference type="Proteomes" id="UP000286097"/>
    </source>
</evidence>
<dbReference type="CDD" id="cd04907">
    <property type="entry name" value="ACT_ThrD-I_2"/>
    <property type="match status" value="1"/>
</dbReference>
<name>A0A425CGV0_9STRA</name>
<dbReference type="NCBIfam" id="TIGR01124">
    <property type="entry name" value="ilvA_2Cterm"/>
    <property type="match status" value="1"/>
</dbReference>
<dbReference type="SUPFAM" id="SSF53686">
    <property type="entry name" value="Tryptophan synthase beta subunit-like PLP-dependent enzymes"/>
    <property type="match status" value="1"/>
</dbReference>